<proteinExistence type="predicted"/>
<dbReference type="AlphaFoldDB" id="A0A4P6YSH4"/>
<organism evidence="1 2">
    <name type="scientific">Periweissella cryptocerci</name>
    <dbReference type="NCBI Taxonomy" id="2506420"/>
    <lineage>
        <taxon>Bacteria</taxon>
        <taxon>Bacillati</taxon>
        <taxon>Bacillota</taxon>
        <taxon>Bacilli</taxon>
        <taxon>Lactobacillales</taxon>
        <taxon>Lactobacillaceae</taxon>
        <taxon>Periweissella</taxon>
    </lineage>
</organism>
<dbReference type="RefSeq" id="WP_133362695.1">
    <property type="nucleotide sequence ID" value="NZ_CP037940.1"/>
</dbReference>
<sequence length="204" mass="22601">MAKALCMNCKKPINEFKDLNATKTLDKIYLCGPCMEEFNLSSDIVNQASAEEILLLINNPAEREAMLEAITRHTSNMETVEAGQSAYSAERIKAYRAHQDILVENENEINQYFLSQATTKTQYKTLKFKDSRWGALDTSQIDEALNIEAAFGWRVSAVSTNELGKNSGSVPLNLGSIGIQAGVNATVDVTLIILERQVPLELLK</sequence>
<name>A0A4P6YSH4_9LACO</name>
<evidence type="ECO:0000313" key="2">
    <source>
        <dbReference type="Proteomes" id="UP000292886"/>
    </source>
</evidence>
<gene>
    <name evidence="1" type="ORF">EQG49_03645</name>
</gene>
<evidence type="ECO:0000313" key="1">
    <source>
        <dbReference type="EMBL" id="QBO35616.1"/>
    </source>
</evidence>
<dbReference type="Proteomes" id="UP000292886">
    <property type="component" value="Chromosome"/>
</dbReference>
<dbReference type="KEGG" id="wei:EQG49_03645"/>
<reference evidence="2" key="1">
    <citation type="submission" date="2019-03" db="EMBL/GenBank/DDBJ databases">
        <title>Weissella sp. 26KH-42 Genome sequencing.</title>
        <authorList>
            <person name="Heo J."/>
            <person name="Kim S.-J."/>
            <person name="Kim J.-S."/>
            <person name="Hong S.-B."/>
            <person name="Kwon S.-W."/>
        </authorList>
    </citation>
    <scope>NUCLEOTIDE SEQUENCE [LARGE SCALE GENOMIC DNA]</scope>
    <source>
        <strain evidence="2">26KH-42</strain>
    </source>
</reference>
<dbReference type="EMBL" id="CP037940">
    <property type="protein sequence ID" value="QBO35616.1"/>
    <property type="molecule type" value="Genomic_DNA"/>
</dbReference>
<protein>
    <submittedName>
        <fullName evidence="1">Uncharacterized protein</fullName>
    </submittedName>
</protein>
<keyword evidence="2" id="KW-1185">Reference proteome</keyword>
<accession>A0A4P6YSH4</accession>